<evidence type="ECO:0000313" key="2">
    <source>
        <dbReference type="Proteomes" id="UP001372338"/>
    </source>
</evidence>
<dbReference type="AlphaFoldDB" id="A0AAN9PA41"/>
<dbReference type="EMBL" id="JAYWIO010000001">
    <property type="protein sequence ID" value="KAK7290267.1"/>
    <property type="molecule type" value="Genomic_DNA"/>
</dbReference>
<sequence length="396" mass="44860">MYKPFYHRAKIFQNITDGSLQGGSIDKAVTTDTLLQAIQDLGKRLGAVEQENQDLKTQLKAEQVPQIVIDEYTTPHAPHTSSIVGTPKRGNYRMVGSCSAPGPQSSKPSQKEIGIQLGLGSRAQRGASIVRQLFQTTPSLEVRPVKKPRMDQSNKFRQFNPFSYGSPSQALSPVIRSSDPKEKFPCLIPKRARMLFHIKPEMNLDELQQKIAYYVFGCDLDEREKMKCFVPGNEITQEIFVPILEDTHWYMIVISFLEQKICWLDTNNIPGLKQGRSYHIDTLVACLSEILPQNLKKYSCPTYTFEIKDLPVEICHGVPYCGNSILSALYILEWLSMENSFRSWPYGNIDEDVARMNAMLTLITSPINEEASKIRKQDEKAFSKMKARKSPTSVAK</sequence>
<comment type="caution">
    <text evidence="1">The sequence shown here is derived from an EMBL/GenBank/DDBJ whole genome shotgun (WGS) entry which is preliminary data.</text>
</comment>
<proteinExistence type="predicted"/>
<evidence type="ECO:0000313" key="1">
    <source>
        <dbReference type="EMBL" id="KAK7290267.1"/>
    </source>
</evidence>
<dbReference type="InterPro" id="IPR038765">
    <property type="entry name" value="Papain-like_cys_pep_sf"/>
</dbReference>
<dbReference type="Proteomes" id="UP001372338">
    <property type="component" value="Unassembled WGS sequence"/>
</dbReference>
<accession>A0AAN9PA41</accession>
<dbReference type="SUPFAM" id="SSF54001">
    <property type="entry name" value="Cysteine proteinases"/>
    <property type="match status" value="1"/>
</dbReference>
<gene>
    <name evidence="1" type="ORF">RIF29_04563</name>
</gene>
<protein>
    <recommendedName>
        <fullName evidence="3">Ubiquitin-like protease family profile domain-containing protein</fullName>
    </recommendedName>
</protein>
<keyword evidence="2" id="KW-1185">Reference proteome</keyword>
<name>A0AAN9PA41_CROPI</name>
<reference evidence="1 2" key="1">
    <citation type="submission" date="2024-01" db="EMBL/GenBank/DDBJ databases">
        <title>The genomes of 5 underutilized Papilionoideae crops provide insights into root nodulation and disease resistanc.</title>
        <authorList>
            <person name="Yuan L."/>
        </authorList>
    </citation>
    <scope>NUCLEOTIDE SEQUENCE [LARGE SCALE GENOMIC DNA]</scope>
    <source>
        <strain evidence="1">ZHUSHIDOU_FW_LH</strain>
        <tissue evidence="1">Leaf</tissue>
    </source>
</reference>
<evidence type="ECO:0008006" key="3">
    <source>
        <dbReference type="Google" id="ProtNLM"/>
    </source>
</evidence>
<organism evidence="1 2">
    <name type="scientific">Crotalaria pallida</name>
    <name type="common">Smooth rattlebox</name>
    <name type="synonym">Crotalaria striata</name>
    <dbReference type="NCBI Taxonomy" id="3830"/>
    <lineage>
        <taxon>Eukaryota</taxon>
        <taxon>Viridiplantae</taxon>
        <taxon>Streptophyta</taxon>
        <taxon>Embryophyta</taxon>
        <taxon>Tracheophyta</taxon>
        <taxon>Spermatophyta</taxon>
        <taxon>Magnoliopsida</taxon>
        <taxon>eudicotyledons</taxon>
        <taxon>Gunneridae</taxon>
        <taxon>Pentapetalae</taxon>
        <taxon>rosids</taxon>
        <taxon>fabids</taxon>
        <taxon>Fabales</taxon>
        <taxon>Fabaceae</taxon>
        <taxon>Papilionoideae</taxon>
        <taxon>50 kb inversion clade</taxon>
        <taxon>genistoids sensu lato</taxon>
        <taxon>core genistoids</taxon>
        <taxon>Crotalarieae</taxon>
        <taxon>Crotalaria</taxon>
    </lineage>
</organism>
<dbReference type="Gene3D" id="3.40.395.10">
    <property type="entry name" value="Adenoviral Proteinase, Chain A"/>
    <property type="match status" value="1"/>
</dbReference>